<dbReference type="InterPro" id="IPR051122">
    <property type="entry name" value="SDR_DHRS6-like"/>
</dbReference>
<dbReference type="InterPro" id="IPR057571">
    <property type="entry name" value="SDR_PhqE-like"/>
</dbReference>
<evidence type="ECO:0000256" key="3">
    <source>
        <dbReference type="ARBA" id="ARBA00023002"/>
    </source>
</evidence>
<dbReference type="GO" id="GO:0016491">
    <property type="term" value="F:oxidoreductase activity"/>
    <property type="evidence" value="ECO:0007669"/>
    <property type="project" value="UniProtKB-KW"/>
</dbReference>
<dbReference type="EMBL" id="KV878126">
    <property type="protein sequence ID" value="OJI97928.1"/>
    <property type="molecule type" value="Genomic_DNA"/>
</dbReference>
<keyword evidence="3" id="KW-0560">Oxidoreductase</keyword>
<name>A0A1L9P8V2_ASPVE</name>
<dbReference type="SUPFAM" id="SSF51735">
    <property type="entry name" value="NAD(P)-binding Rossmann-fold domains"/>
    <property type="match status" value="1"/>
</dbReference>
<organism evidence="4 5">
    <name type="scientific">Aspergillus versicolor CBS 583.65</name>
    <dbReference type="NCBI Taxonomy" id="1036611"/>
    <lineage>
        <taxon>Eukaryota</taxon>
        <taxon>Fungi</taxon>
        <taxon>Dikarya</taxon>
        <taxon>Ascomycota</taxon>
        <taxon>Pezizomycotina</taxon>
        <taxon>Eurotiomycetes</taxon>
        <taxon>Eurotiomycetidae</taxon>
        <taxon>Eurotiales</taxon>
        <taxon>Aspergillaceae</taxon>
        <taxon>Aspergillus</taxon>
        <taxon>Aspergillus subgen. Nidulantes</taxon>
    </lineage>
</organism>
<protein>
    <recommendedName>
        <fullName evidence="6">Ketoreductase (KR) domain-containing protein</fullName>
    </recommendedName>
</protein>
<dbReference type="VEuPathDB" id="FungiDB:ASPVEDRAFT_37391"/>
<dbReference type="RefSeq" id="XP_040663691.1">
    <property type="nucleotide sequence ID" value="XM_040811455.1"/>
</dbReference>
<dbReference type="AlphaFoldDB" id="A0A1L9P8V2"/>
<keyword evidence="2" id="KW-0521">NADP</keyword>
<dbReference type="PANTHER" id="PTHR43477:SF1">
    <property type="entry name" value="DIHYDROANTICAPSIN 7-DEHYDROGENASE"/>
    <property type="match status" value="1"/>
</dbReference>
<reference evidence="5" key="1">
    <citation type="journal article" date="2017" name="Genome Biol.">
        <title>Comparative genomics reveals high biological diversity and specific adaptations in the industrially and medically important fungal genus Aspergillus.</title>
        <authorList>
            <person name="de Vries R.P."/>
            <person name="Riley R."/>
            <person name="Wiebenga A."/>
            <person name="Aguilar-Osorio G."/>
            <person name="Amillis S."/>
            <person name="Uchima C.A."/>
            <person name="Anderluh G."/>
            <person name="Asadollahi M."/>
            <person name="Askin M."/>
            <person name="Barry K."/>
            <person name="Battaglia E."/>
            <person name="Bayram O."/>
            <person name="Benocci T."/>
            <person name="Braus-Stromeyer S.A."/>
            <person name="Caldana C."/>
            <person name="Canovas D."/>
            <person name="Cerqueira G.C."/>
            <person name="Chen F."/>
            <person name="Chen W."/>
            <person name="Choi C."/>
            <person name="Clum A."/>
            <person name="Dos Santos R.A."/>
            <person name="Damasio A.R."/>
            <person name="Diallinas G."/>
            <person name="Emri T."/>
            <person name="Fekete E."/>
            <person name="Flipphi M."/>
            <person name="Freyberg S."/>
            <person name="Gallo A."/>
            <person name="Gournas C."/>
            <person name="Habgood R."/>
            <person name="Hainaut M."/>
            <person name="Harispe M.L."/>
            <person name="Henrissat B."/>
            <person name="Hilden K.S."/>
            <person name="Hope R."/>
            <person name="Hossain A."/>
            <person name="Karabika E."/>
            <person name="Karaffa L."/>
            <person name="Karanyi Z."/>
            <person name="Krasevec N."/>
            <person name="Kuo A."/>
            <person name="Kusch H."/>
            <person name="LaButti K."/>
            <person name="Lagendijk E.L."/>
            <person name="Lapidus A."/>
            <person name="Levasseur A."/>
            <person name="Lindquist E."/>
            <person name="Lipzen A."/>
            <person name="Logrieco A.F."/>
            <person name="MacCabe A."/>
            <person name="Maekelae M.R."/>
            <person name="Malavazi I."/>
            <person name="Melin P."/>
            <person name="Meyer V."/>
            <person name="Mielnichuk N."/>
            <person name="Miskei M."/>
            <person name="Molnar A.P."/>
            <person name="Mule G."/>
            <person name="Ngan C.Y."/>
            <person name="Orejas M."/>
            <person name="Orosz E."/>
            <person name="Ouedraogo J.P."/>
            <person name="Overkamp K.M."/>
            <person name="Park H.-S."/>
            <person name="Perrone G."/>
            <person name="Piumi F."/>
            <person name="Punt P.J."/>
            <person name="Ram A.F."/>
            <person name="Ramon A."/>
            <person name="Rauscher S."/>
            <person name="Record E."/>
            <person name="Riano-Pachon D.M."/>
            <person name="Robert V."/>
            <person name="Roehrig J."/>
            <person name="Ruller R."/>
            <person name="Salamov A."/>
            <person name="Salih N.S."/>
            <person name="Samson R.A."/>
            <person name="Sandor E."/>
            <person name="Sanguinetti M."/>
            <person name="Schuetze T."/>
            <person name="Sepcic K."/>
            <person name="Shelest E."/>
            <person name="Sherlock G."/>
            <person name="Sophianopoulou V."/>
            <person name="Squina F.M."/>
            <person name="Sun H."/>
            <person name="Susca A."/>
            <person name="Todd R.B."/>
            <person name="Tsang A."/>
            <person name="Unkles S.E."/>
            <person name="van de Wiele N."/>
            <person name="van Rossen-Uffink D."/>
            <person name="Oliveira J.V."/>
            <person name="Vesth T.C."/>
            <person name="Visser J."/>
            <person name="Yu J.-H."/>
            <person name="Zhou M."/>
            <person name="Andersen M.R."/>
            <person name="Archer D.B."/>
            <person name="Baker S.E."/>
            <person name="Benoit I."/>
            <person name="Brakhage A.A."/>
            <person name="Braus G.H."/>
            <person name="Fischer R."/>
            <person name="Frisvad J.C."/>
            <person name="Goldman G.H."/>
            <person name="Houbraken J."/>
            <person name="Oakley B."/>
            <person name="Pocsi I."/>
            <person name="Scazzocchio C."/>
            <person name="Seiboth B."/>
            <person name="vanKuyk P.A."/>
            <person name="Wortman J."/>
            <person name="Dyer P.S."/>
            <person name="Grigoriev I.V."/>
        </authorList>
    </citation>
    <scope>NUCLEOTIDE SEQUENCE [LARGE SCALE GENOMIC DNA]</scope>
    <source>
        <strain evidence="5">CBS 583.65</strain>
    </source>
</reference>
<gene>
    <name evidence="4" type="ORF">ASPVEDRAFT_37391</name>
</gene>
<evidence type="ECO:0000256" key="2">
    <source>
        <dbReference type="ARBA" id="ARBA00022857"/>
    </source>
</evidence>
<keyword evidence="5" id="KW-1185">Reference proteome</keyword>
<accession>A0A1L9P8V2</accession>
<comment type="similarity">
    <text evidence="1">Belongs to the short-chain dehydrogenases/reductases (SDR) family.</text>
</comment>
<dbReference type="OrthoDB" id="294295at2759"/>
<evidence type="ECO:0000313" key="4">
    <source>
        <dbReference type="EMBL" id="OJI97928.1"/>
    </source>
</evidence>
<dbReference type="InterPro" id="IPR002347">
    <property type="entry name" value="SDR_fam"/>
</dbReference>
<proteinExistence type="inferred from homology"/>
<dbReference type="PANTHER" id="PTHR43477">
    <property type="entry name" value="DIHYDROANTICAPSIN 7-DEHYDROGENASE"/>
    <property type="match status" value="1"/>
</dbReference>
<dbReference type="PRINTS" id="PR00081">
    <property type="entry name" value="GDHRDH"/>
</dbReference>
<sequence>MSPQNLKYLGKLQGKRVLVLGGTSGIGFCIAEAAIEHGAQVVLSSSNQTKLDNTAAKLQSTYPDLLQRNPVTTQVCDLSNSEALEQNLTDLLEAATQSGKSKLNHIAWTAGDALRLPALNELTLADINRGGLVRATAPLLMAKLLPKYMDLSPENSFTFTGGSNTQKPNPGWSLMAMWGGAGEGLMRGLAVDLKPLRVNLVSPGAVHTEIFGSVPVERLDGVLDGFRQKSTTGTVARPEDLAEAYIYIMKDQFVTGSIVESNGGRLLL</sequence>
<dbReference type="Gene3D" id="3.40.50.720">
    <property type="entry name" value="NAD(P)-binding Rossmann-like Domain"/>
    <property type="match status" value="1"/>
</dbReference>
<evidence type="ECO:0000256" key="1">
    <source>
        <dbReference type="ARBA" id="ARBA00006484"/>
    </source>
</evidence>
<dbReference type="Proteomes" id="UP000184073">
    <property type="component" value="Unassembled WGS sequence"/>
</dbReference>
<dbReference type="STRING" id="1036611.A0A1L9P8V2"/>
<evidence type="ECO:0000313" key="5">
    <source>
        <dbReference type="Proteomes" id="UP000184073"/>
    </source>
</evidence>
<dbReference type="Pfam" id="PF23441">
    <property type="entry name" value="SDR"/>
    <property type="match status" value="1"/>
</dbReference>
<evidence type="ECO:0008006" key="6">
    <source>
        <dbReference type="Google" id="ProtNLM"/>
    </source>
</evidence>
<dbReference type="InterPro" id="IPR036291">
    <property type="entry name" value="NAD(P)-bd_dom_sf"/>
</dbReference>
<dbReference type="GeneID" id="63726966"/>